<dbReference type="EMBL" id="KV784353">
    <property type="protein sequence ID" value="OEU22992.1"/>
    <property type="molecule type" value="Genomic_DNA"/>
</dbReference>
<dbReference type="KEGG" id="fcy:FRACYDRAFT_233156"/>
<accession>A0A1E7FXV9</accession>
<dbReference type="InParanoid" id="A0A1E7FXV9"/>
<dbReference type="OrthoDB" id="199238at2759"/>
<organism evidence="3 4">
    <name type="scientific">Fragilariopsis cylindrus CCMP1102</name>
    <dbReference type="NCBI Taxonomy" id="635003"/>
    <lineage>
        <taxon>Eukaryota</taxon>
        <taxon>Sar</taxon>
        <taxon>Stramenopiles</taxon>
        <taxon>Ochrophyta</taxon>
        <taxon>Bacillariophyta</taxon>
        <taxon>Bacillariophyceae</taxon>
        <taxon>Bacillariophycidae</taxon>
        <taxon>Bacillariales</taxon>
        <taxon>Bacillariaceae</taxon>
        <taxon>Fragilariopsis</taxon>
    </lineage>
</organism>
<evidence type="ECO:0000313" key="3">
    <source>
        <dbReference type="EMBL" id="OEU22992.1"/>
    </source>
</evidence>
<dbReference type="InterPro" id="IPR046540">
    <property type="entry name" value="DMFA2_C"/>
</dbReference>
<name>A0A1E7FXV9_9STRA</name>
<dbReference type="Proteomes" id="UP000095751">
    <property type="component" value="Unassembled WGS sequence"/>
</dbReference>
<evidence type="ECO:0000256" key="1">
    <source>
        <dbReference type="SAM" id="Phobius"/>
    </source>
</evidence>
<proteinExistence type="predicted"/>
<dbReference type="Pfam" id="PF20254">
    <property type="entry name" value="DMFA2_C"/>
    <property type="match status" value="1"/>
</dbReference>
<dbReference type="AlphaFoldDB" id="A0A1E7FXV9"/>
<keyword evidence="1" id="KW-0472">Membrane</keyword>
<sequence length="802" mass="92155">MRFFKKYLFIVGALCLLLNILIILHVHESQTFNAILNKRTSNDNLPELVQEESTAIQETEEFDDSILASHPKKAKHDSEHLPLNPIHLENELPGTSDWILTNPAAHREVEGYMSRTSVQKGERIMLYHAINTTTITHGRIPMIQIEVFRSGWYGGLGGRKVLGPVQVPGIVQTMPDPDFKNGGLISCKWKDPYILETQTDWTTGVYLVKLTNMNPVVMTQSYAIFIVRNDERAADITFQLPTNTYQAYNIWGGNNLYRCDPAMLGKRCQKSAKVSFDRPYAGPENKTAAFGVGAGEYLVNVQPLNYPMPTAASWNYNMVRWLERNHLDVSFVTNVDTHTRLPKLQKPKLFLTQGHDEYWSWEMRDHVTTWRNEGVDLTFLGSNTAYWQIRFEDTDVNLTLDGEEPRTIVCYRRQKADPNKSKYRTVKFRQVRPEALLIGVEYHFPLGDPYDADVIVSNHTHWIYSGTGLRKGDKIPGMLGYEVDTINQENLKPKPGNSEEAISVTSIFETPLIDRKNRTIITHGGAYKATSGANVIGAGTMQWSWGLDDYGVKEGLRSSRLSSAIETMTWNTLEAAGIPRTTTNEDTTRKEIEEVKSSSKATEAQQQYKKKPLDGWIYEPKNVKFFWKKMGDRPFQREFYSQHLGRFNRVLDIGVRGYNRYCKDLINSTTIEYFQMEPHPPAKEEMNNDGLLEAYMEDAPDKYPNLEHSFDLIIDFGVFGWDAVQIGLKENDIKKYVNAVQFFLKDKGCWALKIDIGWVPNQHEYFNKYLLPYFELGDFDNSYKSGHKVKGGNFEFYFFYKK</sequence>
<evidence type="ECO:0000259" key="2">
    <source>
        <dbReference type="Pfam" id="PF20254"/>
    </source>
</evidence>
<reference evidence="3 4" key="1">
    <citation type="submission" date="2016-09" db="EMBL/GenBank/DDBJ databases">
        <title>Extensive genetic diversity and differential bi-allelic expression allows diatom success in the polar Southern Ocean.</title>
        <authorList>
            <consortium name="DOE Joint Genome Institute"/>
            <person name="Mock T."/>
            <person name="Otillar R.P."/>
            <person name="Strauss J."/>
            <person name="Dupont C."/>
            <person name="Frickenhaus S."/>
            <person name="Maumus F."/>
            <person name="Mcmullan M."/>
            <person name="Sanges R."/>
            <person name="Schmutz J."/>
            <person name="Toseland A."/>
            <person name="Valas R."/>
            <person name="Veluchamy A."/>
            <person name="Ward B.J."/>
            <person name="Allen A."/>
            <person name="Barry K."/>
            <person name="Falciatore A."/>
            <person name="Ferrante M."/>
            <person name="Fortunato A.E."/>
            <person name="Gloeckner G."/>
            <person name="Gruber A."/>
            <person name="Hipkin R."/>
            <person name="Janech M."/>
            <person name="Kroth P."/>
            <person name="Leese F."/>
            <person name="Lindquist E."/>
            <person name="Lyon B.R."/>
            <person name="Martin J."/>
            <person name="Mayer C."/>
            <person name="Parker M."/>
            <person name="Quesneville H."/>
            <person name="Raymond J."/>
            <person name="Uhlig C."/>
            <person name="Valentin K.U."/>
            <person name="Worden A.Z."/>
            <person name="Armbrust E.V."/>
            <person name="Bowler C."/>
            <person name="Green B."/>
            <person name="Moulton V."/>
            <person name="Van Oosterhout C."/>
            <person name="Grigoriev I."/>
        </authorList>
    </citation>
    <scope>NUCLEOTIDE SEQUENCE [LARGE SCALE GENOMIC DNA]</scope>
    <source>
        <strain evidence="3 4">CCMP1102</strain>
    </source>
</reference>
<protein>
    <recommendedName>
        <fullName evidence="2">N,N-dimethylformamidase beta subunit-like C-terminal domain-containing protein</fullName>
    </recommendedName>
</protein>
<evidence type="ECO:0000313" key="4">
    <source>
        <dbReference type="Proteomes" id="UP000095751"/>
    </source>
</evidence>
<keyword evidence="4" id="KW-1185">Reference proteome</keyword>
<keyword evidence="1" id="KW-0812">Transmembrane</keyword>
<keyword evidence="1" id="KW-1133">Transmembrane helix</keyword>
<gene>
    <name evidence="3" type="ORF">FRACYDRAFT_233156</name>
</gene>
<feature type="domain" description="N,N-dimethylformamidase beta subunit-like C-terminal" evidence="2">
    <location>
        <begin position="145"/>
        <end position="548"/>
    </location>
</feature>
<feature type="transmembrane region" description="Helical" evidence="1">
    <location>
        <begin position="7"/>
        <end position="26"/>
    </location>
</feature>